<keyword evidence="13" id="KW-0234">DNA repair</keyword>
<comment type="catalytic activity">
    <reaction evidence="1">
        <text>D-glyceraldehyde 3-phosphate = dihydroxyacetone phosphate</text>
        <dbReference type="Rhea" id="RHEA:18585"/>
        <dbReference type="ChEBI" id="CHEBI:57642"/>
        <dbReference type="ChEBI" id="CHEBI:59776"/>
        <dbReference type="EC" id="5.3.1.1"/>
    </reaction>
</comment>
<dbReference type="SMART" id="SM00534">
    <property type="entry name" value="MUTSac"/>
    <property type="match status" value="1"/>
</dbReference>
<dbReference type="InterPro" id="IPR036678">
    <property type="entry name" value="MutS_con_dom_sf"/>
</dbReference>
<dbReference type="AlphaFoldDB" id="A0A9W8A1Z1"/>
<dbReference type="Pfam" id="PF05192">
    <property type="entry name" value="MutS_III"/>
    <property type="match status" value="1"/>
</dbReference>
<dbReference type="PROSITE" id="PS00171">
    <property type="entry name" value="TIM_1"/>
    <property type="match status" value="1"/>
</dbReference>
<dbReference type="Pfam" id="PF00121">
    <property type="entry name" value="TIM"/>
    <property type="match status" value="1"/>
</dbReference>
<comment type="similarity">
    <text evidence="5">Belongs to the triosephosphate isomerase family.</text>
</comment>
<comment type="similarity">
    <text evidence="4">Belongs to the DNA mismatch repair MutS family.</text>
</comment>
<dbReference type="Gene3D" id="1.10.1420.10">
    <property type="match status" value="2"/>
</dbReference>
<keyword evidence="11" id="KW-0067">ATP-binding</keyword>
<keyword evidence="9" id="KW-0547">Nucleotide-binding</keyword>
<comment type="caution">
    <text evidence="18">The sequence shown here is derived from an EMBL/GenBank/DDBJ whole genome shotgun (WGS) entry which is preliminary data.</text>
</comment>
<keyword evidence="10" id="KW-0227">DNA damage</keyword>
<sequence>MNGSQSTVKDLVAMLNNANLDKNVEVVVAPPSLYIPSVISTLKAGEVAGQNIYAESKGAFTGEISAEMLKDVGAKWVIIGHSERRHVFKEDDKVIAKKVKHALDVGLKVIYCVGETLADREGNQTTAVVFSQLQAVASEIKDWSNVVIAYEPVWAIGTGKVATPDQAQEVHKEIREWIKKNVSPQAADAIRIQYGGSVNAGNCKEIGMKPDVDGFLVGGASLKPEFVDIINAQQRSRTRSSLTASALRTGDEEDGDPTFVDEDDVDASARLLQTEPTTRLLKLVRQLMDEHPTCVLLTRVGDFYELYYEQADEVGAILEMQVVTRKIRRHHFRFTGFPARYVDRHLETLVVKHRKHVAICEQYQDPITRKWSRRLARIITPGTLIDEQFINPAQNNYLLAVYPHCPVASPDETAITASSTVLQQVGLAWLDLATGDFLTTVSDRTELVSDLARIKPREIVVPREYEAVLTPLIQSAFTTNDPYVTFTAKPLALFRTPWSDREGMALEAGSAATVSPATSAIPSSSITSTTTTDPATAAKETAPNVNAFIRNLDLTDAEQSATWALLRYVAETQVGKFPRLQTSTRYNPVHTMRVDSYTLRSLEILESLTTGTKVGSLIHTIDQTRTKAGSRLLAEYLRSPLTSVSALNERLDLVQRFYDRPDLLFRTRDILGSARDAQRAIQKLSLGYGGPADLLVVASALEAASQITRLCAPGFNETLTSRPATPPREGGGGGDLTPGNSPCDLLARMVPLDDMAADIRRYLGEEAPKRVSQHGFINPRACPVLTQLHTDLAGLEQAEADLEDSLCTELGVTSLQLVIGAGTRGYVEMTAREGKRFEESQQLMLEADEGRGEPPMEEMTVFQKLRSKHRYLHPRWTHLAERLQALRSRILDEEIALYQDLVRRVLDRSFSVVTNCRVLAQIDVAASFAQVACDFGYTRPTLLVEPDVFDVRGGRHPVVEMNLRRRSSRNFISNDCRLTADCPTILLTGPNMGGKSTFLRQNAILVILAQIGSFVPAHTARLSIVDRLFSRVGASDNLAGDQSTFMVEMSETAHILHHATPRSFVIMDEVGRGTATTDGLAIAYAALWTLARRIRCRSLVATHYHELTDMITGSGGDAKGGGKSHADGLAFYHTSLFTDEEGHFSFVHKVLPGISRRSHGLQVAQLAGFPADALALAREVMQQQTLPSSATAAAVETPTRRSAIAPPPVGFATPPLPDPEASRDHERLEQIKRILLPVDTEQLTARQAINLIFDLKESFK</sequence>
<evidence type="ECO:0000256" key="2">
    <source>
        <dbReference type="ARBA" id="ARBA00004680"/>
    </source>
</evidence>
<dbReference type="GO" id="GO:0004807">
    <property type="term" value="F:triose-phosphate isomerase activity"/>
    <property type="evidence" value="ECO:0007669"/>
    <property type="project" value="UniProtKB-EC"/>
</dbReference>
<feature type="domain" description="DNA mismatch repair proteins mutS family" evidence="17">
    <location>
        <begin position="1063"/>
        <end position="1079"/>
    </location>
</feature>
<evidence type="ECO:0000256" key="6">
    <source>
        <dbReference type="ARBA" id="ARBA00011738"/>
    </source>
</evidence>
<keyword evidence="14" id="KW-0413">Isomerase</keyword>
<dbReference type="OrthoDB" id="10252754at2759"/>
<dbReference type="PANTHER" id="PTHR11361:SF34">
    <property type="entry name" value="DNA MISMATCH REPAIR PROTEIN MSH1, MITOCHONDRIAL"/>
    <property type="match status" value="1"/>
</dbReference>
<dbReference type="GO" id="GO:0140664">
    <property type="term" value="F:ATP-dependent DNA damage sensor activity"/>
    <property type="evidence" value="ECO:0007669"/>
    <property type="project" value="InterPro"/>
</dbReference>
<evidence type="ECO:0000256" key="15">
    <source>
        <dbReference type="ARBA" id="ARBA00031906"/>
    </source>
</evidence>
<dbReference type="GO" id="GO:0043504">
    <property type="term" value="P:mitochondrial DNA repair"/>
    <property type="evidence" value="ECO:0007669"/>
    <property type="project" value="TreeGrafter"/>
</dbReference>
<evidence type="ECO:0000256" key="16">
    <source>
        <dbReference type="SAM" id="MobiDB-lite"/>
    </source>
</evidence>
<dbReference type="Proteomes" id="UP001150569">
    <property type="component" value="Unassembled WGS sequence"/>
</dbReference>
<gene>
    <name evidence="18" type="primary">msh1_1</name>
    <name evidence="18" type="ORF">IWQ60_007305</name>
</gene>
<evidence type="ECO:0000313" key="19">
    <source>
        <dbReference type="Proteomes" id="UP001150569"/>
    </source>
</evidence>
<dbReference type="SUPFAM" id="SSF55271">
    <property type="entry name" value="DNA repair protein MutS, domain I"/>
    <property type="match status" value="1"/>
</dbReference>
<dbReference type="InterPro" id="IPR035990">
    <property type="entry name" value="TIM_sf"/>
</dbReference>
<evidence type="ECO:0000256" key="3">
    <source>
        <dbReference type="ARBA" id="ARBA00004742"/>
    </source>
</evidence>
<dbReference type="GO" id="GO:0006298">
    <property type="term" value="P:mismatch repair"/>
    <property type="evidence" value="ECO:0007669"/>
    <property type="project" value="InterPro"/>
</dbReference>
<dbReference type="InterPro" id="IPR013785">
    <property type="entry name" value="Aldolase_TIM"/>
</dbReference>
<dbReference type="PROSITE" id="PS51440">
    <property type="entry name" value="TIM_2"/>
    <property type="match status" value="1"/>
</dbReference>
<evidence type="ECO:0000256" key="7">
    <source>
        <dbReference type="ARBA" id="ARBA00011940"/>
    </source>
</evidence>
<accession>A0A9W8A1Z1</accession>
<dbReference type="InterPro" id="IPR045076">
    <property type="entry name" value="MutS"/>
</dbReference>
<dbReference type="NCBIfam" id="TIGR00419">
    <property type="entry name" value="tim"/>
    <property type="match status" value="1"/>
</dbReference>
<dbReference type="CDD" id="cd00311">
    <property type="entry name" value="TIM"/>
    <property type="match status" value="1"/>
</dbReference>
<dbReference type="Gene3D" id="3.40.1170.10">
    <property type="entry name" value="DNA repair protein MutS, domain I"/>
    <property type="match status" value="1"/>
</dbReference>
<dbReference type="InterPro" id="IPR000432">
    <property type="entry name" value="DNA_mismatch_repair_MutS_C"/>
</dbReference>
<keyword evidence="19" id="KW-1185">Reference proteome</keyword>
<evidence type="ECO:0000256" key="13">
    <source>
        <dbReference type="ARBA" id="ARBA00023204"/>
    </source>
</evidence>
<dbReference type="SMART" id="SM00533">
    <property type="entry name" value="MUTSd"/>
    <property type="match status" value="1"/>
</dbReference>
<dbReference type="InterPro" id="IPR007695">
    <property type="entry name" value="DNA_mismatch_repair_MutS-lik_N"/>
</dbReference>
<dbReference type="SUPFAM" id="SSF53150">
    <property type="entry name" value="DNA repair protein MutS, domain II"/>
    <property type="match status" value="1"/>
</dbReference>
<evidence type="ECO:0000256" key="9">
    <source>
        <dbReference type="ARBA" id="ARBA00022741"/>
    </source>
</evidence>
<dbReference type="GO" id="GO:0030983">
    <property type="term" value="F:mismatched DNA binding"/>
    <property type="evidence" value="ECO:0007669"/>
    <property type="project" value="InterPro"/>
</dbReference>
<evidence type="ECO:0000256" key="4">
    <source>
        <dbReference type="ARBA" id="ARBA00006271"/>
    </source>
</evidence>
<dbReference type="InterPro" id="IPR022896">
    <property type="entry name" value="TrioseP_Isoase_bac/euk"/>
</dbReference>
<dbReference type="Gene3D" id="3.40.50.300">
    <property type="entry name" value="P-loop containing nucleotide triphosphate hydrolases"/>
    <property type="match status" value="1"/>
</dbReference>
<dbReference type="FunFam" id="3.20.20.70:FF:000025">
    <property type="entry name" value="Triosephosphate isomerase"/>
    <property type="match status" value="1"/>
</dbReference>
<dbReference type="Pfam" id="PF00488">
    <property type="entry name" value="MutS_V"/>
    <property type="match status" value="1"/>
</dbReference>
<feature type="region of interest" description="Disordered" evidence="16">
    <location>
        <begin position="716"/>
        <end position="740"/>
    </location>
</feature>
<dbReference type="InterPro" id="IPR036187">
    <property type="entry name" value="DNA_mismatch_repair_MutS_sf"/>
</dbReference>
<dbReference type="SUPFAM" id="SSF51351">
    <property type="entry name" value="Triosephosphate isomerase (TIM)"/>
    <property type="match status" value="1"/>
</dbReference>
<name>A0A9W8A1Z1_9FUNG</name>
<dbReference type="EMBL" id="JANBPT010000480">
    <property type="protein sequence ID" value="KAJ1919213.1"/>
    <property type="molecule type" value="Genomic_DNA"/>
</dbReference>
<dbReference type="InterPro" id="IPR007860">
    <property type="entry name" value="DNA_mmatch_repair_MutS_con_dom"/>
</dbReference>
<dbReference type="Gene3D" id="3.30.420.110">
    <property type="entry name" value="MutS, connector domain"/>
    <property type="match status" value="1"/>
</dbReference>
<dbReference type="GO" id="GO:0005524">
    <property type="term" value="F:ATP binding"/>
    <property type="evidence" value="ECO:0007669"/>
    <property type="project" value="UniProtKB-KW"/>
</dbReference>
<evidence type="ECO:0000259" key="17">
    <source>
        <dbReference type="PROSITE" id="PS00486"/>
    </source>
</evidence>
<dbReference type="NCBIfam" id="NF003810">
    <property type="entry name" value="PRK05399.1"/>
    <property type="match status" value="1"/>
</dbReference>
<evidence type="ECO:0000313" key="18">
    <source>
        <dbReference type="EMBL" id="KAJ1919213.1"/>
    </source>
</evidence>
<dbReference type="InterPro" id="IPR027417">
    <property type="entry name" value="P-loop_NTPase"/>
</dbReference>
<evidence type="ECO:0000256" key="12">
    <source>
        <dbReference type="ARBA" id="ARBA00023125"/>
    </source>
</evidence>
<comment type="pathway">
    <text evidence="2">Carbohydrate degradation; glycolysis; D-glyceraldehyde 3-phosphate from glycerone phosphate: step 1/1.</text>
</comment>
<dbReference type="InterPro" id="IPR007696">
    <property type="entry name" value="DNA_mismatch_repair_MutS_core"/>
</dbReference>
<dbReference type="PANTHER" id="PTHR11361">
    <property type="entry name" value="DNA MISMATCH REPAIR PROTEIN MUTS FAMILY MEMBER"/>
    <property type="match status" value="1"/>
</dbReference>
<evidence type="ECO:0000256" key="14">
    <source>
        <dbReference type="ARBA" id="ARBA00023235"/>
    </source>
</evidence>
<dbReference type="HAMAP" id="MF_00147_B">
    <property type="entry name" value="TIM_B"/>
    <property type="match status" value="1"/>
</dbReference>
<proteinExistence type="inferred from homology"/>
<evidence type="ECO:0000256" key="11">
    <source>
        <dbReference type="ARBA" id="ARBA00022840"/>
    </source>
</evidence>
<feature type="region of interest" description="Disordered" evidence="16">
    <location>
        <begin position="1189"/>
        <end position="1222"/>
    </location>
</feature>
<evidence type="ECO:0000256" key="10">
    <source>
        <dbReference type="ARBA" id="ARBA00022763"/>
    </source>
</evidence>
<feature type="compositionally biased region" description="Pro residues" evidence="16">
    <location>
        <begin position="1205"/>
        <end position="1218"/>
    </location>
</feature>
<protein>
    <recommendedName>
        <fullName evidence="8">Triosephosphate isomerase</fullName>
        <ecNumber evidence="7">5.3.1.1</ecNumber>
    </recommendedName>
    <alternativeName>
        <fullName evidence="15">Triose-phosphate isomerase</fullName>
    </alternativeName>
</protein>
<dbReference type="InterPro" id="IPR020861">
    <property type="entry name" value="Triosephosphate_isomerase_AS"/>
</dbReference>
<dbReference type="EC" id="5.3.1.1" evidence="7"/>
<keyword evidence="12" id="KW-0238">DNA-binding</keyword>
<dbReference type="SUPFAM" id="SSF48334">
    <property type="entry name" value="DNA repair protein MutS, domain III"/>
    <property type="match status" value="1"/>
</dbReference>
<comment type="pathway">
    <text evidence="3">Carbohydrate biosynthesis; gluconeogenesis.</text>
</comment>
<evidence type="ECO:0000256" key="1">
    <source>
        <dbReference type="ARBA" id="ARBA00000474"/>
    </source>
</evidence>
<dbReference type="Pfam" id="PF01624">
    <property type="entry name" value="MutS_I"/>
    <property type="match status" value="1"/>
</dbReference>
<organism evidence="18 19">
    <name type="scientific">Tieghemiomyces parasiticus</name>
    <dbReference type="NCBI Taxonomy" id="78921"/>
    <lineage>
        <taxon>Eukaryota</taxon>
        <taxon>Fungi</taxon>
        <taxon>Fungi incertae sedis</taxon>
        <taxon>Zoopagomycota</taxon>
        <taxon>Kickxellomycotina</taxon>
        <taxon>Dimargaritomycetes</taxon>
        <taxon>Dimargaritales</taxon>
        <taxon>Dimargaritaceae</taxon>
        <taxon>Tieghemiomyces</taxon>
    </lineage>
</organism>
<dbReference type="PROSITE" id="PS00486">
    <property type="entry name" value="DNA_MISMATCH_REPAIR_2"/>
    <property type="match status" value="1"/>
</dbReference>
<evidence type="ECO:0000256" key="8">
    <source>
        <dbReference type="ARBA" id="ARBA00019397"/>
    </source>
</evidence>
<dbReference type="InterPro" id="IPR000652">
    <property type="entry name" value="Triosephosphate_isomerase"/>
</dbReference>
<dbReference type="Gene3D" id="3.20.20.70">
    <property type="entry name" value="Aldolase class I"/>
    <property type="match status" value="1"/>
</dbReference>
<dbReference type="GO" id="GO:0005634">
    <property type="term" value="C:nucleus"/>
    <property type="evidence" value="ECO:0007669"/>
    <property type="project" value="TreeGrafter"/>
</dbReference>
<dbReference type="GO" id="GO:0005739">
    <property type="term" value="C:mitochondrion"/>
    <property type="evidence" value="ECO:0007669"/>
    <property type="project" value="TreeGrafter"/>
</dbReference>
<evidence type="ECO:0000256" key="5">
    <source>
        <dbReference type="ARBA" id="ARBA00007422"/>
    </source>
</evidence>
<comment type="subunit">
    <text evidence="6">Homodimer.</text>
</comment>
<dbReference type="Pfam" id="PF05188">
    <property type="entry name" value="MutS_II"/>
    <property type="match status" value="1"/>
</dbReference>
<reference evidence="18" key="1">
    <citation type="submission" date="2022-07" db="EMBL/GenBank/DDBJ databases">
        <title>Phylogenomic reconstructions and comparative analyses of Kickxellomycotina fungi.</title>
        <authorList>
            <person name="Reynolds N.K."/>
            <person name="Stajich J.E."/>
            <person name="Barry K."/>
            <person name="Grigoriev I.V."/>
            <person name="Crous P."/>
            <person name="Smith M.E."/>
        </authorList>
    </citation>
    <scope>NUCLEOTIDE SEQUENCE</scope>
    <source>
        <strain evidence="18">RSA 861</strain>
    </source>
</reference>
<dbReference type="InterPro" id="IPR016151">
    <property type="entry name" value="DNA_mismatch_repair_MutS_N"/>
</dbReference>
<dbReference type="SUPFAM" id="SSF52540">
    <property type="entry name" value="P-loop containing nucleoside triphosphate hydrolases"/>
    <property type="match status" value="1"/>
</dbReference>
<dbReference type="GO" id="GO:0006096">
    <property type="term" value="P:glycolytic process"/>
    <property type="evidence" value="ECO:0007669"/>
    <property type="project" value="InterPro"/>
</dbReference>